<reference evidence="1" key="1">
    <citation type="submission" date="2019-08" db="EMBL/GenBank/DDBJ databases">
        <authorList>
            <person name="Kucharzyk K."/>
            <person name="Murdoch R.W."/>
            <person name="Higgins S."/>
            <person name="Loffler F."/>
        </authorList>
    </citation>
    <scope>NUCLEOTIDE SEQUENCE</scope>
</reference>
<dbReference type="AlphaFoldDB" id="A0A645ACA4"/>
<dbReference type="EMBL" id="VSSQ01013127">
    <property type="protein sequence ID" value="MPM50790.1"/>
    <property type="molecule type" value="Genomic_DNA"/>
</dbReference>
<proteinExistence type="predicted"/>
<comment type="caution">
    <text evidence="1">The sequence shown here is derived from an EMBL/GenBank/DDBJ whole genome shotgun (WGS) entry which is preliminary data.</text>
</comment>
<name>A0A645ACA4_9ZZZZ</name>
<organism evidence="1">
    <name type="scientific">bioreactor metagenome</name>
    <dbReference type="NCBI Taxonomy" id="1076179"/>
    <lineage>
        <taxon>unclassified sequences</taxon>
        <taxon>metagenomes</taxon>
        <taxon>ecological metagenomes</taxon>
    </lineage>
</organism>
<gene>
    <name evidence="1" type="ORF">SDC9_97533</name>
</gene>
<protein>
    <submittedName>
        <fullName evidence="1">Uncharacterized protein</fullName>
    </submittedName>
</protein>
<evidence type="ECO:0000313" key="1">
    <source>
        <dbReference type="EMBL" id="MPM50790.1"/>
    </source>
</evidence>
<sequence>MKAKLFKGYQQGANGDINPYYEIFNADYDVSKEIDEFGNPLELEEELCLKGEIKSWSPFRAENKQGDCIVFICEKCGNNSCMRPNHEKLADPYFFQGNYLCTLCGSESTYYSRTFIKKNKVVSLKQQYHDVGNDNVTNDVIKL</sequence>
<accession>A0A645ACA4</accession>